<dbReference type="GO" id="GO:0003676">
    <property type="term" value="F:nucleic acid binding"/>
    <property type="evidence" value="ECO:0007669"/>
    <property type="project" value="InterPro"/>
</dbReference>
<gene>
    <name evidence="2" type="ORF">A2U01_0000684</name>
</gene>
<name>A0A392LY76_9FABA</name>
<dbReference type="Proteomes" id="UP000265520">
    <property type="component" value="Unassembled WGS sequence"/>
</dbReference>
<proteinExistence type="predicted"/>
<dbReference type="InterPro" id="IPR002156">
    <property type="entry name" value="RNaseH_domain"/>
</dbReference>
<dbReference type="GO" id="GO:0004523">
    <property type="term" value="F:RNA-DNA hybrid ribonuclease activity"/>
    <property type="evidence" value="ECO:0007669"/>
    <property type="project" value="InterPro"/>
</dbReference>
<dbReference type="AlphaFoldDB" id="A0A392LY76"/>
<evidence type="ECO:0000313" key="2">
    <source>
        <dbReference type="EMBL" id="MCH79922.1"/>
    </source>
</evidence>
<dbReference type="EMBL" id="LXQA010000503">
    <property type="protein sequence ID" value="MCH79922.1"/>
    <property type="molecule type" value="Genomic_DNA"/>
</dbReference>
<dbReference type="PANTHER" id="PTHR47723">
    <property type="entry name" value="OS05G0353850 PROTEIN"/>
    <property type="match status" value="1"/>
</dbReference>
<keyword evidence="2" id="KW-0808">Transferase</keyword>
<feature type="domain" description="RNase H type-1" evidence="1">
    <location>
        <begin position="65"/>
        <end position="118"/>
    </location>
</feature>
<accession>A0A392LY76</accession>
<dbReference type="Gene3D" id="3.30.420.10">
    <property type="entry name" value="Ribonuclease H-like superfamily/Ribonuclease H"/>
    <property type="match status" value="1"/>
</dbReference>
<dbReference type="SUPFAM" id="SSF53098">
    <property type="entry name" value="Ribonuclease H-like"/>
    <property type="match status" value="1"/>
</dbReference>
<organism evidence="2 3">
    <name type="scientific">Trifolium medium</name>
    <dbReference type="NCBI Taxonomy" id="97028"/>
    <lineage>
        <taxon>Eukaryota</taxon>
        <taxon>Viridiplantae</taxon>
        <taxon>Streptophyta</taxon>
        <taxon>Embryophyta</taxon>
        <taxon>Tracheophyta</taxon>
        <taxon>Spermatophyta</taxon>
        <taxon>Magnoliopsida</taxon>
        <taxon>eudicotyledons</taxon>
        <taxon>Gunneridae</taxon>
        <taxon>Pentapetalae</taxon>
        <taxon>rosids</taxon>
        <taxon>fabids</taxon>
        <taxon>Fabales</taxon>
        <taxon>Fabaceae</taxon>
        <taxon>Papilionoideae</taxon>
        <taxon>50 kb inversion clade</taxon>
        <taxon>NPAAA clade</taxon>
        <taxon>Hologalegina</taxon>
        <taxon>IRL clade</taxon>
        <taxon>Trifolieae</taxon>
        <taxon>Trifolium</taxon>
    </lineage>
</organism>
<protein>
    <submittedName>
        <fullName evidence="2">N-terminal acetyltransferase complex ARD1 subunit-like protein</fullName>
    </submittedName>
</protein>
<comment type="caution">
    <text evidence="2">The sequence shown here is derived from an EMBL/GenBank/DDBJ whole genome shotgun (WGS) entry which is preliminary data.</text>
</comment>
<dbReference type="PANTHER" id="PTHR47723:SF19">
    <property type="entry name" value="POLYNUCLEOTIDYL TRANSFERASE, RIBONUCLEASE H-LIKE SUPERFAMILY PROTEIN"/>
    <property type="match status" value="1"/>
</dbReference>
<keyword evidence="3" id="KW-1185">Reference proteome</keyword>
<dbReference type="InterPro" id="IPR044730">
    <property type="entry name" value="RNase_H-like_dom_plant"/>
</dbReference>
<dbReference type="GO" id="GO:0016740">
    <property type="term" value="F:transferase activity"/>
    <property type="evidence" value="ECO:0007669"/>
    <property type="project" value="UniProtKB-KW"/>
</dbReference>
<dbReference type="InterPro" id="IPR036397">
    <property type="entry name" value="RNaseH_sf"/>
</dbReference>
<evidence type="ECO:0000313" key="3">
    <source>
        <dbReference type="Proteomes" id="UP000265520"/>
    </source>
</evidence>
<evidence type="ECO:0000259" key="1">
    <source>
        <dbReference type="Pfam" id="PF13456"/>
    </source>
</evidence>
<dbReference type="Pfam" id="PF13456">
    <property type="entry name" value="RVT_3"/>
    <property type="match status" value="1"/>
</dbReference>
<reference evidence="2 3" key="1">
    <citation type="journal article" date="2018" name="Front. Plant Sci.">
        <title>Red Clover (Trifolium pratense) and Zigzag Clover (T. medium) - A Picture of Genomic Similarities and Differences.</title>
        <authorList>
            <person name="Dluhosova J."/>
            <person name="Istvanek J."/>
            <person name="Nedelnik J."/>
            <person name="Repkova J."/>
        </authorList>
    </citation>
    <scope>NUCLEOTIDE SEQUENCE [LARGE SCALE GENOMIC DNA]</scope>
    <source>
        <strain evidence="3">cv. 10/8</strain>
        <tissue evidence="2">Leaf</tissue>
    </source>
</reference>
<dbReference type="InterPro" id="IPR053151">
    <property type="entry name" value="RNase_H-like"/>
</dbReference>
<sequence length="146" mass="16625">MDWIEITYLIKLRVGFWLKGWCPECPYSPLDLSRNLVEVCKWGKKQTVKRSLEWQKPAQNEWKWNVDGSSKGNPGATGIGGVLRNDRGDTVAEFSASIGVRDSNEAEFLAIFALEQSLDKDWEANMLADNLAKRGANMDGCWIEWR</sequence>
<dbReference type="CDD" id="cd06222">
    <property type="entry name" value="RNase_H_like"/>
    <property type="match status" value="1"/>
</dbReference>
<dbReference type="InterPro" id="IPR012337">
    <property type="entry name" value="RNaseH-like_sf"/>
</dbReference>